<sequence>MLRTILVLFPALAFALPATSSADEPRWGGQQGYGQNVGKDIEQEMNFCVDLLQGVTQNRSCEVLSADECLAACDIAATGDDAARSCRSSCTAGGAMFCSTARWGGGYDQGFGKPGVGKPGFGKPVGPGQGLTPLDQDLEQELLQDLEQGFGKPTVGKDQNVVQELEQLEQGFGKPTVGKDQNVVQELEQLEHMVQDDTLLEQEMVQELVQELEQGMTQDLDQDLIQDLEQELIQDLEQGIGKDIGKNIGKDQNIGKPGFGKRWGKYDQGFGKYDQSLEQEILQELEQHFGKHEQGIGKHEQGVGKYEQGIGKYEQGIGKYEQGIGKPGFGKRWGKGFDQGIGKGELIYLDVTECEMLVQDLEQGVGKHTFGK</sequence>
<keyword evidence="3" id="KW-1185">Reference proteome</keyword>
<dbReference type="RefSeq" id="WP_224193502.1">
    <property type="nucleotide sequence ID" value="NZ_JAIRAU010000027.1"/>
</dbReference>
<proteinExistence type="predicted"/>
<accession>A0ABS7TU41</accession>
<dbReference type="Proteomes" id="UP001139031">
    <property type="component" value="Unassembled WGS sequence"/>
</dbReference>
<dbReference type="EMBL" id="JAIRAU010000027">
    <property type="protein sequence ID" value="MBZ5711741.1"/>
    <property type="molecule type" value="Genomic_DNA"/>
</dbReference>
<organism evidence="2 3">
    <name type="scientific">Nannocystis pusilla</name>
    <dbReference type="NCBI Taxonomy" id="889268"/>
    <lineage>
        <taxon>Bacteria</taxon>
        <taxon>Pseudomonadati</taxon>
        <taxon>Myxococcota</taxon>
        <taxon>Polyangia</taxon>
        <taxon>Nannocystales</taxon>
        <taxon>Nannocystaceae</taxon>
        <taxon>Nannocystis</taxon>
    </lineage>
</organism>
<keyword evidence="1" id="KW-0732">Signal</keyword>
<comment type="caution">
    <text evidence="2">The sequence shown here is derived from an EMBL/GenBank/DDBJ whole genome shotgun (WGS) entry which is preliminary data.</text>
</comment>
<gene>
    <name evidence="2" type="ORF">K7C98_21070</name>
</gene>
<reference evidence="2" key="1">
    <citation type="submission" date="2021-08" db="EMBL/GenBank/DDBJ databases">
        <authorList>
            <person name="Stevens D.C."/>
        </authorList>
    </citation>
    <scope>NUCLEOTIDE SEQUENCE</scope>
    <source>
        <strain evidence="2">DSM 53165</strain>
    </source>
</reference>
<evidence type="ECO:0000313" key="2">
    <source>
        <dbReference type="EMBL" id="MBZ5711741.1"/>
    </source>
</evidence>
<evidence type="ECO:0000256" key="1">
    <source>
        <dbReference type="SAM" id="SignalP"/>
    </source>
</evidence>
<evidence type="ECO:0000313" key="3">
    <source>
        <dbReference type="Proteomes" id="UP001139031"/>
    </source>
</evidence>
<feature type="chain" id="PRO_5046386955" evidence="1">
    <location>
        <begin position="23"/>
        <end position="372"/>
    </location>
</feature>
<protein>
    <submittedName>
        <fullName evidence="2">Uncharacterized protein</fullName>
    </submittedName>
</protein>
<feature type="signal peptide" evidence="1">
    <location>
        <begin position="1"/>
        <end position="22"/>
    </location>
</feature>
<name>A0ABS7TU41_9BACT</name>